<feature type="transmembrane region" description="Helical" evidence="6">
    <location>
        <begin position="266"/>
        <end position="285"/>
    </location>
</feature>
<accession>A0A941IHM6</accession>
<dbReference type="InterPro" id="IPR011701">
    <property type="entry name" value="MFS"/>
</dbReference>
<evidence type="ECO:0000256" key="3">
    <source>
        <dbReference type="ARBA" id="ARBA00022692"/>
    </source>
</evidence>
<keyword evidence="5 6" id="KW-0472">Membrane</keyword>
<feature type="transmembrane region" description="Helical" evidence="6">
    <location>
        <begin position="234"/>
        <end position="260"/>
    </location>
</feature>
<dbReference type="GO" id="GO:0005886">
    <property type="term" value="C:plasma membrane"/>
    <property type="evidence" value="ECO:0007669"/>
    <property type="project" value="UniProtKB-SubCell"/>
</dbReference>
<dbReference type="SUPFAM" id="SSF103473">
    <property type="entry name" value="MFS general substrate transporter"/>
    <property type="match status" value="1"/>
</dbReference>
<keyword evidence="3 6" id="KW-0812">Transmembrane</keyword>
<proteinExistence type="predicted"/>
<dbReference type="InterPro" id="IPR036259">
    <property type="entry name" value="MFS_trans_sf"/>
</dbReference>
<feature type="transmembrane region" description="Helical" evidence="6">
    <location>
        <begin position="385"/>
        <end position="405"/>
    </location>
</feature>
<keyword evidence="9" id="KW-1185">Reference proteome</keyword>
<feature type="transmembrane region" description="Helical" evidence="6">
    <location>
        <begin position="153"/>
        <end position="172"/>
    </location>
</feature>
<dbReference type="InterPro" id="IPR052983">
    <property type="entry name" value="MFS_Riboflavin_Transporter"/>
</dbReference>
<keyword evidence="4 6" id="KW-1133">Transmembrane helix</keyword>
<dbReference type="Gene3D" id="1.20.1250.20">
    <property type="entry name" value="MFS general substrate transporter like domains"/>
    <property type="match status" value="1"/>
</dbReference>
<sequence>MHTDAPAGPSGRGTRLRAGWGQYRWRLVTAVAVSQTVSYGVLYYSFSVFLAPTAQALHASTTAVTGAMTLALIAGAASMLPVGRWLDRHGGRMLMTAGAIVATLLALAWSQVRSVPELYAVWAGIGAVSSAVQYEAAFPVVVSHFPAHLRSRALLGVTVVAGFASSIFLPVAGLLDQGLGWRDAILVLALVHGVVVIPLNAYVRRPGTHAARHHADRTRRETVRRALRDRVFHLLGAGFVAQTGAVATISVLLVTVLRALGHPPAFAAAVAGLLGVLSVTGRLASTAVGQRVSTRQVTVVVFAVQGAGAVLLPLIGRSPLGAMVCVLLFGLGFGVASIARPALLAEHFGTDAFATLSALWAVPLTLMEAFTPLAVALLWHAAGLAWAMAGAAGLCALGSLALLAAGRVRVHDHARGSVIPA</sequence>
<dbReference type="RefSeq" id="WP_212519840.1">
    <property type="nucleotide sequence ID" value="NZ_JAGSOH010000063.1"/>
</dbReference>
<feature type="transmembrane region" description="Helical" evidence="6">
    <location>
        <begin position="352"/>
        <end position="379"/>
    </location>
</feature>
<dbReference type="Proteomes" id="UP000676325">
    <property type="component" value="Unassembled WGS sequence"/>
</dbReference>
<dbReference type="PANTHER" id="PTHR43385:SF1">
    <property type="entry name" value="RIBOFLAVIN TRANSPORTER RIBJ"/>
    <property type="match status" value="1"/>
</dbReference>
<dbReference type="InterPro" id="IPR020846">
    <property type="entry name" value="MFS_dom"/>
</dbReference>
<feature type="domain" description="Major facilitator superfamily (MFS) profile" evidence="7">
    <location>
        <begin position="24"/>
        <end position="407"/>
    </location>
</feature>
<comment type="subcellular location">
    <subcellularLocation>
        <location evidence="1">Cell membrane</location>
        <topology evidence="1">Multi-pass membrane protein</topology>
    </subcellularLocation>
</comment>
<evidence type="ECO:0000259" key="7">
    <source>
        <dbReference type="PROSITE" id="PS50850"/>
    </source>
</evidence>
<comment type="caution">
    <text evidence="8">The sequence shown here is derived from an EMBL/GenBank/DDBJ whole genome shotgun (WGS) entry which is preliminary data.</text>
</comment>
<organism evidence="8 9">
    <name type="scientific">Actinospica acidithermotolerans</name>
    <dbReference type="NCBI Taxonomy" id="2828514"/>
    <lineage>
        <taxon>Bacteria</taxon>
        <taxon>Bacillati</taxon>
        <taxon>Actinomycetota</taxon>
        <taxon>Actinomycetes</taxon>
        <taxon>Catenulisporales</taxon>
        <taxon>Actinospicaceae</taxon>
        <taxon>Actinospica</taxon>
    </lineage>
</organism>
<evidence type="ECO:0000256" key="6">
    <source>
        <dbReference type="SAM" id="Phobius"/>
    </source>
</evidence>
<feature type="transmembrane region" description="Helical" evidence="6">
    <location>
        <begin position="118"/>
        <end position="141"/>
    </location>
</feature>
<feature type="transmembrane region" description="Helical" evidence="6">
    <location>
        <begin position="94"/>
        <end position="112"/>
    </location>
</feature>
<name>A0A941IHM6_9ACTN</name>
<evidence type="ECO:0000256" key="4">
    <source>
        <dbReference type="ARBA" id="ARBA00022989"/>
    </source>
</evidence>
<feature type="transmembrane region" description="Helical" evidence="6">
    <location>
        <begin position="25"/>
        <end position="46"/>
    </location>
</feature>
<dbReference type="Pfam" id="PF07690">
    <property type="entry name" value="MFS_1"/>
    <property type="match status" value="1"/>
</dbReference>
<protein>
    <submittedName>
        <fullName evidence="8">MFS transporter</fullName>
    </submittedName>
</protein>
<evidence type="ECO:0000256" key="5">
    <source>
        <dbReference type="ARBA" id="ARBA00023136"/>
    </source>
</evidence>
<evidence type="ECO:0000256" key="1">
    <source>
        <dbReference type="ARBA" id="ARBA00004651"/>
    </source>
</evidence>
<dbReference type="AlphaFoldDB" id="A0A941IHM6"/>
<gene>
    <name evidence="8" type="ORF">KDK95_20520</name>
</gene>
<dbReference type="GO" id="GO:0022857">
    <property type="term" value="F:transmembrane transporter activity"/>
    <property type="evidence" value="ECO:0007669"/>
    <property type="project" value="InterPro"/>
</dbReference>
<dbReference type="EMBL" id="JAGSOH010000063">
    <property type="protein sequence ID" value="MBR7828705.1"/>
    <property type="molecule type" value="Genomic_DNA"/>
</dbReference>
<feature type="transmembrane region" description="Helical" evidence="6">
    <location>
        <begin position="321"/>
        <end position="340"/>
    </location>
</feature>
<feature type="transmembrane region" description="Helical" evidence="6">
    <location>
        <begin position="184"/>
        <end position="203"/>
    </location>
</feature>
<evidence type="ECO:0000313" key="9">
    <source>
        <dbReference type="Proteomes" id="UP000676325"/>
    </source>
</evidence>
<dbReference type="PROSITE" id="PS50850">
    <property type="entry name" value="MFS"/>
    <property type="match status" value="1"/>
</dbReference>
<dbReference type="PANTHER" id="PTHR43385">
    <property type="entry name" value="RIBOFLAVIN TRANSPORTER RIBJ"/>
    <property type="match status" value="1"/>
</dbReference>
<feature type="transmembrane region" description="Helical" evidence="6">
    <location>
        <begin position="58"/>
        <end position="82"/>
    </location>
</feature>
<evidence type="ECO:0000313" key="8">
    <source>
        <dbReference type="EMBL" id="MBR7828705.1"/>
    </source>
</evidence>
<reference evidence="8" key="1">
    <citation type="submission" date="2021-04" db="EMBL/GenBank/DDBJ databases">
        <title>Genome based classification of Actinospica acidithermotolerans sp. nov., an actinobacterium isolated from an Indonesian hot spring.</title>
        <authorList>
            <person name="Kusuma A.B."/>
            <person name="Putra K.E."/>
            <person name="Nafisah S."/>
            <person name="Loh J."/>
            <person name="Nouioui I."/>
            <person name="Goodfellow M."/>
        </authorList>
    </citation>
    <scope>NUCLEOTIDE SEQUENCE</scope>
    <source>
        <strain evidence="8">MGRD01-02</strain>
    </source>
</reference>
<keyword evidence="2" id="KW-0813">Transport</keyword>
<evidence type="ECO:0000256" key="2">
    <source>
        <dbReference type="ARBA" id="ARBA00022448"/>
    </source>
</evidence>
<feature type="transmembrane region" description="Helical" evidence="6">
    <location>
        <begin position="297"/>
        <end position="315"/>
    </location>
</feature>